<evidence type="ECO:0000313" key="3">
    <source>
        <dbReference type="EMBL" id="PNE34574.1"/>
    </source>
</evidence>
<dbReference type="PROSITE" id="PS50075">
    <property type="entry name" value="CARRIER"/>
    <property type="match status" value="1"/>
</dbReference>
<dbReference type="InterPro" id="IPR009081">
    <property type="entry name" value="PP-bd_ACP"/>
</dbReference>
<evidence type="ECO:0000259" key="1">
    <source>
        <dbReference type="PROSITE" id="PS50075"/>
    </source>
</evidence>
<name>A0A2N8P0N3_STREU</name>
<proteinExistence type="predicted"/>
<evidence type="ECO:0000313" key="2">
    <source>
        <dbReference type="EMBL" id="MBB5122055.1"/>
    </source>
</evidence>
<sequence>MERHHVVTAVESALAEVLERPVSGLTEDVRLFEDLHLDSTSVLEMLMALEDAIDISVDPESLDMDDFKSVGTLTDYVLSQQAPSGV</sequence>
<dbReference type="EMBL" id="JACHJF010000023">
    <property type="protein sequence ID" value="MBB5122055.1"/>
    <property type="molecule type" value="Genomic_DNA"/>
</dbReference>
<evidence type="ECO:0000313" key="4">
    <source>
        <dbReference type="Proteomes" id="UP000235945"/>
    </source>
</evidence>
<organism evidence="3 4">
    <name type="scientific">Streptomyces eurocidicus</name>
    <name type="common">Streptoverticillium eurocidicus</name>
    <dbReference type="NCBI Taxonomy" id="66423"/>
    <lineage>
        <taxon>Bacteria</taxon>
        <taxon>Bacillati</taxon>
        <taxon>Actinomycetota</taxon>
        <taxon>Actinomycetes</taxon>
        <taxon>Kitasatosporales</taxon>
        <taxon>Streptomycetaceae</taxon>
        <taxon>Streptomyces</taxon>
    </lineage>
</organism>
<accession>A0A2N8P0N3</accession>
<dbReference type="RefSeq" id="WP_102917654.1">
    <property type="nucleotide sequence ID" value="NZ_JACHJF010000023.1"/>
</dbReference>
<evidence type="ECO:0000313" key="5">
    <source>
        <dbReference type="Proteomes" id="UP000528608"/>
    </source>
</evidence>
<dbReference type="AlphaFoldDB" id="A0A2N8P0N3"/>
<feature type="domain" description="Carrier" evidence="1">
    <location>
        <begin position="1"/>
        <end position="81"/>
    </location>
</feature>
<protein>
    <submittedName>
        <fullName evidence="3">Acyl carrier protein</fullName>
    </submittedName>
</protein>
<reference evidence="2 5" key="3">
    <citation type="submission" date="2020-08" db="EMBL/GenBank/DDBJ databases">
        <title>Genomic Encyclopedia of Type Strains, Phase III (KMG-III): the genomes of soil and plant-associated and newly described type strains.</title>
        <authorList>
            <person name="Whitman W."/>
        </authorList>
    </citation>
    <scope>NUCLEOTIDE SEQUENCE [LARGE SCALE GENOMIC DNA]</scope>
    <source>
        <strain evidence="2 5">CECT 3259</strain>
    </source>
</reference>
<comment type="caution">
    <text evidence="3">The sequence shown here is derived from an EMBL/GenBank/DDBJ whole genome shotgun (WGS) entry which is preliminary data.</text>
</comment>
<dbReference type="Proteomes" id="UP000528608">
    <property type="component" value="Unassembled WGS sequence"/>
</dbReference>
<dbReference type="Gene3D" id="1.10.1200.10">
    <property type="entry name" value="ACP-like"/>
    <property type="match status" value="1"/>
</dbReference>
<reference evidence="3" key="1">
    <citation type="submission" date="2015-07" db="EMBL/GenBank/DDBJ databases">
        <authorList>
            <person name="Noorani M."/>
        </authorList>
    </citation>
    <scope>NUCLEOTIDE SEQUENCE [LARGE SCALE GENOMIC DNA]</scope>
    <source>
        <strain evidence="3">ATCC 27428</strain>
    </source>
</reference>
<reference evidence="4" key="2">
    <citation type="submission" date="2015-07" db="EMBL/GenBank/DDBJ databases">
        <authorList>
            <person name="Graham D.E."/>
            <person name="Giannone R.J."/>
            <person name="Gulvik C.A."/>
            <person name="Hettich R.L."/>
            <person name="Klingeman D.M."/>
            <person name="Mahan K.M."/>
            <person name="Parry R.J."/>
            <person name="Spain J.C."/>
        </authorList>
    </citation>
    <scope>NUCLEOTIDE SEQUENCE [LARGE SCALE GENOMIC DNA]</scope>
    <source>
        <strain evidence="4">ATCC 27428</strain>
    </source>
</reference>
<gene>
    <name evidence="3" type="ORF">AF335_08445</name>
    <name evidence="2" type="ORF">FHS36_005526</name>
</gene>
<dbReference type="SUPFAM" id="SSF47336">
    <property type="entry name" value="ACP-like"/>
    <property type="match status" value="1"/>
</dbReference>
<dbReference type="EMBL" id="LGUI01000002">
    <property type="protein sequence ID" value="PNE34574.1"/>
    <property type="molecule type" value="Genomic_DNA"/>
</dbReference>
<dbReference type="Proteomes" id="UP000235945">
    <property type="component" value="Unassembled WGS sequence"/>
</dbReference>
<dbReference type="Pfam" id="PF00550">
    <property type="entry name" value="PP-binding"/>
    <property type="match status" value="1"/>
</dbReference>
<dbReference type="InterPro" id="IPR036736">
    <property type="entry name" value="ACP-like_sf"/>
</dbReference>
<keyword evidence="4" id="KW-1185">Reference proteome</keyword>
<dbReference type="OrthoDB" id="3392378at2"/>